<evidence type="ECO:0000313" key="2">
    <source>
        <dbReference type="EMBL" id="QOW21540.1"/>
    </source>
</evidence>
<dbReference type="InterPro" id="IPR023346">
    <property type="entry name" value="Lysozyme-like_dom_sf"/>
</dbReference>
<name>A0A7S6UJU3_9GAMM</name>
<gene>
    <name evidence="2" type="ORF">INQ42_09825</name>
</gene>
<dbReference type="RefSeq" id="WP_194034107.1">
    <property type="nucleotide sequence ID" value="NZ_CP063657.1"/>
</dbReference>
<proteinExistence type="predicted"/>
<accession>A0A7S6UJU3</accession>
<protein>
    <submittedName>
        <fullName evidence="2">Calcium-binding protein</fullName>
    </submittedName>
</protein>
<dbReference type="InterPro" id="IPR000726">
    <property type="entry name" value="Glyco_hydro_19_cat"/>
</dbReference>
<dbReference type="EMBL" id="CP063657">
    <property type="protein sequence ID" value="QOW21540.1"/>
    <property type="molecule type" value="Genomic_DNA"/>
</dbReference>
<evidence type="ECO:0000313" key="3">
    <source>
        <dbReference type="Proteomes" id="UP000593932"/>
    </source>
</evidence>
<dbReference type="SUPFAM" id="SSF53955">
    <property type="entry name" value="Lysozyme-like"/>
    <property type="match status" value="1"/>
</dbReference>
<dbReference type="Pfam" id="PF00182">
    <property type="entry name" value="Glyco_hydro_19"/>
    <property type="match status" value="1"/>
</dbReference>
<organism evidence="2 3">
    <name type="scientific">Novilysobacter avium</name>
    <dbReference type="NCBI Taxonomy" id="2781023"/>
    <lineage>
        <taxon>Bacteria</taxon>
        <taxon>Pseudomonadati</taxon>
        <taxon>Pseudomonadota</taxon>
        <taxon>Gammaproteobacteria</taxon>
        <taxon>Lysobacterales</taxon>
        <taxon>Lysobacteraceae</taxon>
        <taxon>Novilysobacter</taxon>
    </lineage>
</organism>
<feature type="domain" description="Glycoside hydrolase family 19 catalytic" evidence="1">
    <location>
        <begin position="817"/>
        <end position="863"/>
    </location>
</feature>
<keyword evidence="3" id="KW-1185">Reference proteome</keyword>
<evidence type="ECO:0000259" key="1">
    <source>
        <dbReference type="Pfam" id="PF00182"/>
    </source>
</evidence>
<dbReference type="Gene3D" id="1.10.530.10">
    <property type="match status" value="1"/>
</dbReference>
<dbReference type="Proteomes" id="UP000593932">
    <property type="component" value="Chromosome"/>
</dbReference>
<sequence length="928" mass="100621">MTDETQTLTPLKNFVYPFQAASAGGQGASTATDVVDPQSYYSALAKAEDGFYPIGANGQWHGGIHFGSQTGATLVQDAGIRCIADGEVIAYRIDDTYPTVAYDSCGPATYSTGFALVRHRLQLPPAPKKNESAAAGDSANDTAIAQKEEEPSLILYSLYMHLQHWEGYRADTKKARPAYWGDAVYAVAESANDADRGKNPHIPEGGIGLNLRDAAGKIAGYAPRGVKLKLGGEGKKKGYYAVTGVVSGEVAPAGLTGAYAYKKELTETTADPATDRVVVLDKPIGVNAGDLMGHLGQYQRYVDTNPLGSSCSERPLVQLDVFTCDDVEAFIAKSRERAGELDEKHKTLLLIEAGAKLALPTKADQRITESDGVVLDATSPKTGQWAKVRKGPLQVVGKTGLTRYTTATRTYSNGNVLSRVVDAGGNAIEVDAYNALSAADKAAYTRREVMVPSGDAVWVERGMLGEGPLMTGRSLEAWSRFPLTAGDATGPQAAAPRVVALKSLEEIATEADGTRWWRVVVCASDGSGRAGWASEKGQAKVRLCTPWDWPGFELVTADDMIPATLYANHVAKHPRTPKDEQSTLAAQGASAESSQLFTKLYDLIDLDGDKKLVATEIRKALSQPWLAEAISRLIVRHDSEWAGPMDKWDALDELIPEARKADWTQEKRRIESLLWWDGIREVGDDFATLPKPMHFHPVGVISSFSCGGGCNCVDVDRFIEEYRLKHGTFSNSTGKQLDATSESNLRLLVDGIVDYHRVHGRECYVPHIAYMLATAGHETLWAGTYFESRGEGGGRSYFNKYDPVLASTQAHRDRAFANGNTEEGDGYKYRGRGYVQVTWKDNYRKCGDNLGLDLVGNPDLALAPSVAAGCMTYGMYSGIFTGKKVTTYINKARSDYVSARRVINGVDKAEVIAGHAEIFEAILERVKC</sequence>
<reference evidence="2 3" key="1">
    <citation type="submission" date="2020-10" db="EMBL/GenBank/DDBJ databases">
        <title>complete genome sequencing of Lysobacter sp. H23M41.</title>
        <authorList>
            <person name="Bae J.-W."/>
            <person name="Lee S.-Y."/>
        </authorList>
    </citation>
    <scope>NUCLEOTIDE SEQUENCE [LARGE SCALE GENOMIC DNA]</scope>
    <source>
        <strain evidence="2 3">H23M41</strain>
    </source>
</reference>